<comment type="caution">
    <text evidence="2">The sequence shown here is derived from an EMBL/GenBank/DDBJ whole genome shotgun (WGS) entry which is preliminary data.</text>
</comment>
<dbReference type="EMBL" id="JBHMBH010000029">
    <property type="protein sequence ID" value="MFB9715253.1"/>
    <property type="molecule type" value="Genomic_DNA"/>
</dbReference>
<feature type="domain" description="VanZ-like" evidence="1">
    <location>
        <begin position="20"/>
        <end position="89"/>
    </location>
</feature>
<evidence type="ECO:0000313" key="3">
    <source>
        <dbReference type="Proteomes" id="UP001589536"/>
    </source>
</evidence>
<gene>
    <name evidence="2" type="ORF">ACFFPI_14130</name>
</gene>
<accession>A0ABV5UST1</accession>
<evidence type="ECO:0000259" key="1">
    <source>
        <dbReference type="Pfam" id="PF04892"/>
    </source>
</evidence>
<dbReference type="Proteomes" id="UP001589536">
    <property type="component" value="Unassembled WGS sequence"/>
</dbReference>
<reference evidence="2 3" key="1">
    <citation type="submission" date="2024-09" db="EMBL/GenBank/DDBJ databases">
        <authorList>
            <person name="Sun Q."/>
            <person name="Mori K."/>
        </authorList>
    </citation>
    <scope>NUCLEOTIDE SEQUENCE [LARGE SCALE GENOMIC DNA]</scope>
    <source>
        <strain evidence="2 3">JCM 13519</strain>
    </source>
</reference>
<protein>
    <submittedName>
        <fullName evidence="2">VanZ family protein</fullName>
    </submittedName>
</protein>
<dbReference type="Pfam" id="PF04892">
    <property type="entry name" value="VanZ"/>
    <property type="match status" value="1"/>
</dbReference>
<sequence>MSSGFLHQNGIPEWFNYGFVETSANVFLFAPARFLIAFTFPGKRWWQLLALGAAASGVLELSQLLFLPHRSSSMQDILMNTVGFGIGLMHSTPLKRQPLRHPALHEP</sequence>
<proteinExistence type="predicted"/>
<dbReference type="RefSeq" id="WP_345035348.1">
    <property type="nucleotide sequence ID" value="NZ_BAABED010000001.1"/>
</dbReference>
<keyword evidence="3" id="KW-1185">Reference proteome</keyword>
<evidence type="ECO:0000313" key="2">
    <source>
        <dbReference type="EMBL" id="MFB9715253.1"/>
    </source>
</evidence>
<name>A0ABV5UST1_9MICC</name>
<dbReference type="InterPro" id="IPR006976">
    <property type="entry name" value="VanZ-like"/>
</dbReference>
<organism evidence="2 3">
    <name type="scientific">Arthrobacter methylotrophus</name>
    <dbReference type="NCBI Taxonomy" id="121291"/>
    <lineage>
        <taxon>Bacteria</taxon>
        <taxon>Bacillati</taxon>
        <taxon>Actinomycetota</taxon>
        <taxon>Actinomycetes</taxon>
        <taxon>Micrococcales</taxon>
        <taxon>Micrococcaceae</taxon>
        <taxon>Arthrobacter</taxon>
    </lineage>
</organism>